<gene>
    <name evidence="2" type="ORF">Bca52824_011138</name>
</gene>
<sequence length="149" mass="16495">MSPPMVSISGLLLCFMLQASTFRLLIIVKYVAVGNEPFLKAFNGTFEDITLPALQNIQSALIKSGDAGSNEQMVASLAVEASAWFSMLVLIGLQTKRYVKEFRWYLRFGVVYVLVADAVLLDLVLPLKNSINRTALNLCISSRCSQEKE</sequence>
<keyword evidence="3" id="KW-1185">Reference proteome</keyword>
<accession>A0A8X7WGL1</accession>
<keyword evidence="1" id="KW-0812">Transmembrane</keyword>
<reference evidence="2 3" key="1">
    <citation type="submission" date="2020-02" db="EMBL/GenBank/DDBJ databases">
        <authorList>
            <person name="Ma Q."/>
            <person name="Huang Y."/>
            <person name="Song X."/>
            <person name="Pei D."/>
        </authorList>
    </citation>
    <scope>NUCLEOTIDE SEQUENCE [LARGE SCALE GENOMIC DNA]</scope>
    <source>
        <strain evidence="2">Sxm20200214</strain>
        <tissue evidence="2">Leaf</tissue>
    </source>
</reference>
<proteinExistence type="predicted"/>
<feature type="transmembrane region" description="Helical" evidence="1">
    <location>
        <begin position="105"/>
        <end position="125"/>
    </location>
</feature>
<dbReference type="OrthoDB" id="1922901at2759"/>
<comment type="caution">
    <text evidence="2">The sequence shown here is derived from an EMBL/GenBank/DDBJ whole genome shotgun (WGS) entry which is preliminary data.</text>
</comment>
<evidence type="ECO:0000313" key="2">
    <source>
        <dbReference type="EMBL" id="KAG2328410.1"/>
    </source>
</evidence>
<name>A0A8X7WGL1_BRACI</name>
<dbReference type="Gene3D" id="3.20.20.80">
    <property type="entry name" value="Glycosidases"/>
    <property type="match status" value="1"/>
</dbReference>
<evidence type="ECO:0000313" key="3">
    <source>
        <dbReference type="Proteomes" id="UP000886595"/>
    </source>
</evidence>
<dbReference type="Proteomes" id="UP000886595">
    <property type="component" value="Unassembled WGS sequence"/>
</dbReference>
<dbReference type="EMBL" id="JAAMPC010000002">
    <property type="protein sequence ID" value="KAG2328410.1"/>
    <property type="molecule type" value="Genomic_DNA"/>
</dbReference>
<protein>
    <submittedName>
        <fullName evidence="2">Uncharacterized protein</fullName>
    </submittedName>
</protein>
<keyword evidence="1" id="KW-0472">Membrane</keyword>
<evidence type="ECO:0000256" key="1">
    <source>
        <dbReference type="SAM" id="Phobius"/>
    </source>
</evidence>
<dbReference type="AlphaFoldDB" id="A0A8X7WGL1"/>
<keyword evidence="1" id="KW-1133">Transmembrane helix</keyword>
<organism evidence="2 3">
    <name type="scientific">Brassica carinata</name>
    <name type="common">Ethiopian mustard</name>
    <name type="synonym">Abyssinian cabbage</name>
    <dbReference type="NCBI Taxonomy" id="52824"/>
    <lineage>
        <taxon>Eukaryota</taxon>
        <taxon>Viridiplantae</taxon>
        <taxon>Streptophyta</taxon>
        <taxon>Embryophyta</taxon>
        <taxon>Tracheophyta</taxon>
        <taxon>Spermatophyta</taxon>
        <taxon>Magnoliopsida</taxon>
        <taxon>eudicotyledons</taxon>
        <taxon>Gunneridae</taxon>
        <taxon>Pentapetalae</taxon>
        <taxon>rosids</taxon>
        <taxon>malvids</taxon>
        <taxon>Brassicales</taxon>
        <taxon>Brassicaceae</taxon>
        <taxon>Brassiceae</taxon>
        <taxon>Brassica</taxon>
    </lineage>
</organism>